<evidence type="ECO:0000313" key="2">
    <source>
        <dbReference type="Proteomes" id="UP000179467"/>
    </source>
</evidence>
<protein>
    <recommendedName>
        <fullName evidence="3">DUF1993 domain-containing protein</fullName>
    </recommendedName>
</protein>
<dbReference type="OrthoDB" id="338237at2"/>
<dbReference type="Pfam" id="PF09351">
    <property type="entry name" value="DUF1993"/>
    <property type="match status" value="1"/>
</dbReference>
<evidence type="ECO:0000313" key="1">
    <source>
        <dbReference type="EMBL" id="OHT20005.1"/>
    </source>
</evidence>
<dbReference type="Gene3D" id="1.20.120.450">
    <property type="entry name" value="dinb family like domain"/>
    <property type="match status" value="1"/>
</dbReference>
<name>A0A1S1HCY5_9SPHN</name>
<dbReference type="PANTHER" id="PTHR36922">
    <property type="entry name" value="BLL2446 PROTEIN"/>
    <property type="match status" value="1"/>
</dbReference>
<dbReference type="SUPFAM" id="SSF109854">
    <property type="entry name" value="DinB/YfiT-like putative metalloenzymes"/>
    <property type="match status" value="1"/>
</dbReference>
<organism evidence="1 2">
    <name type="scientific">Edaphosphingomonas haloaromaticamans</name>
    <dbReference type="NCBI Taxonomy" id="653954"/>
    <lineage>
        <taxon>Bacteria</taxon>
        <taxon>Pseudomonadati</taxon>
        <taxon>Pseudomonadota</taxon>
        <taxon>Alphaproteobacteria</taxon>
        <taxon>Sphingomonadales</taxon>
        <taxon>Rhizorhabdaceae</taxon>
        <taxon>Edaphosphingomonas</taxon>
    </lineage>
</organism>
<accession>A0A1S1HCY5</accession>
<sequence>MSPTDLLVPTYTHMLQTLAGLLEKARQQSSESEAEALLAQRLAPDMLPLSAQVRFACLQAQEAVFRLKGQLLPQALEQLGQEGHAAGEEPGSMVEAQTRIGDALSFLGSLEPDAFDGTEDRRVILELPGGPTFDMTGQDYVRDWALPQFYFHVVTAYAILRSRGIEIGKADYVPHMFNYLRSPTAA</sequence>
<evidence type="ECO:0008006" key="3">
    <source>
        <dbReference type="Google" id="ProtNLM"/>
    </source>
</evidence>
<reference evidence="1 2" key="1">
    <citation type="submission" date="2016-09" db="EMBL/GenBank/DDBJ databases">
        <title>Metabolic pathway, cell adaptation mechanisms and a novel monoxygenase revealed through proteogenomic-transcription analysis of a Sphingomonas haloaromaticamans strain degrading the fungicide ortho-phenylphenol.</title>
        <authorList>
            <person name="Perruchon C."/>
            <person name="Papadopoulou E.S."/>
            <person name="Rousidou C."/>
            <person name="Vasileiadis S."/>
            <person name="Tanou G."/>
            <person name="Amoutzias G."/>
            <person name="Molassiotis A."/>
            <person name="Karpouzas D.G."/>
        </authorList>
    </citation>
    <scope>NUCLEOTIDE SEQUENCE [LARGE SCALE GENOMIC DNA]</scope>
    <source>
        <strain evidence="1 2">P3</strain>
    </source>
</reference>
<keyword evidence="2" id="KW-1185">Reference proteome</keyword>
<gene>
    <name evidence="1" type="ORF">BHE75_01999</name>
</gene>
<dbReference type="InterPro" id="IPR018531">
    <property type="entry name" value="DUF1993"/>
</dbReference>
<dbReference type="Proteomes" id="UP000179467">
    <property type="component" value="Unassembled WGS sequence"/>
</dbReference>
<proteinExistence type="predicted"/>
<dbReference type="AlphaFoldDB" id="A0A1S1HCY5"/>
<dbReference type="EMBL" id="MIPT01000001">
    <property type="protein sequence ID" value="OHT20005.1"/>
    <property type="molecule type" value="Genomic_DNA"/>
</dbReference>
<comment type="caution">
    <text evidence="1">The sequence shown here is derived from an EMBL/GenBank/DDBJ whole genome shotgun (WGS) entry which is preliminary data.</text>
</comment>
<dbReference type="InterPro" id="IPR034660">
    <property type="entry name" value="DinB/YfiT-like"/>
</dbReference>
<dbReference type="PANTHER" id="PTHR36922:SF1">
    <property type="entry name" value="DUF1993 DOMAIN-CONTAINING PROTEIN"/>
    <property type="match status" value="1"/>
</dbReference>
<dbReference type="RefSeq" id="WP_070933750.1">
    <property type="nucleotide sequence ID" value="NZ_MIPT01000001.1"/>
</dbReference>